<comment type="caution">
    <text evidence="2">The sequence shown here is derived from an EMBL/GenBank/DDBJ whole genome shotgun (WGS) entry which is preliminary data.</text>
</comment>
<organism evidence="2 3">
    <name type="scientific">Clostridium algifaecis</name>
    <dbReference type="NCBI Taxonomy" id="1472040"/>
    <lineage>
        <taxon>Bacteria</taxon>
        <taxon>Bacillati</taxon>
        <taxon>Bacillota</taxon>
        <taxon>Clostridia</taxon>
        <taxon>Eubacteriales</taxon>
        <taxon>Clostridiaceae</taxon>
        <taxon>Clostridium</taxon>
    </lineage>
</organism>
<dbReference type="Proteomes" id="UP001519307">
    <property type="component" value="Unassembled WGS sequence"/>
</dbReference>
<dbReference type="Pfam" id="PF02195">
    <property type="entry name" value="ParB_N"/>
    <property type="match status" value="1"/>
</dbReference>
<evidence type="ECO:0000313" key="2">
    <source>
        <dbReference type="EMBL" id="MBP2032683.1"/>
    </source>
</evidence>
<proteinExistence type="predicted"/>
<dbReference type="SMART" id="SM00470">
    <property type="entry name" value="ParB"/>
    <property type="match status" value="1"/>
</dbReference>
<name>A0ABS4KRM3_9CLOT</name>
<dbReference type="Gene3D" id="3.90.1530.10">
    <property type="entry name" value="Conserved hypothetical protein from pyrococcus furiosus pfu- 392566-001, ParB domain"/>
    <property type="match status" value="1"/>
</dbReference>
<dbReference type="InterPro" id="IPR003115">
    <property type="entry name" value="ParB_N"/>
</dbReference>
<protein>
    <recommendedName>
        <fullName evidence="1">ParB-like N-terminal domain-containing protein</fullName>
    </recommendedName>
</protein>
<feature type="domain" description="ParB-like N-terminal" evidence="1">
    <location>
        <begin position="11"/>
        <end position="96"/>
    </location>
</feature>
<sequence length="120" mass="13373">MKDWSCAGKAGWSPTCKKSQNSIGGYRLKIKYKKLKRSIETFGYVEPVIWNKKTGNIVGGHQRFKVLKQEGAKEIECVVVDISSDEEKALNVALNKVSTLLLSRNIFGLSPVLSNKLSEN</sequence>
<reference evidence="2 3" key="1">
    <citation type="submission" date="2021-03" db="EMBL/GenBank/DDBJ databases">
        <title>Genomic Encyclopedia of Type Strains, Phase IV (KMG-IV): sequencing the most valuable type-strain genomes for metagenomic binning, comparative biology and taxonomic classification.</title>
        <authorList>
            <person name="Goeker M."/>
        </authorList>
    </citation>
    <scope>NUCLEOTIDE SEQUENCE [LARGE SCALE GENOMIC DNA]</scope>
    <source>
        <strain evidence="2 3">DSM 28783</strain>
    </source>
</reference>
<gene>
    <name evidence="2" type="ORF">J2Z42_001357</name>
</gene>
<dbReference type="SUPFAM" id="SSF110849">
    <property type="entry name" value="ParB/Sulfiredoxin"/>
    <property type="match status" value="1"/>
</dbReference>
<keyword evidence="3" id="KW-1185">Reference proteome</keyword>
<accession>A0ABS4KRM3</accession>
<dbReference type="EMBL" id="JAGGLM010000006">
    <property type="protein sequence ID" value="MBP2032683.1"/>
    <property type="molecule type" value="Genomic_DNA"/>
</dbReference>
<dbReference type="InterPro" id="IPR036086">
    <property type="entry name" value="ParB/Sulfiredoxin_sf"/>
</dbReference>
<dbReference type="CDD" id="cd16401">
    <property type="entry name" value="ParB_N_like_MT"/>
    <property type="match status" value="1"/>
</dbReference>
<evidence type="ECO:0000313" key="3">
    <source>
        <dbReference type="Proteomes" id="UP001519307"/>
    </source>
</evidence>
<evidence type="ECO:0000259" key="1">
    <source>
        <dbReference type="SMART" id="SM00470"/>
    </source>
</evidence>